<organism evidence="1 2">
    <name type="scientific">Tritonibacter aquimaris</name>
    <dbReference type="NCBI Taxonomy" id="2663379"/>
    <lineage>
        <taxon>Bacteria</taxon>
        <taxon>Pseudomonadati</taxon>
        <taxon>Pseudomonadota</taxon>
        <taxon>Alphaproteobacteria</taxon>
        <taxon>Rhodobacterales</taxon>
        <taxon>Paracoccaceae</taxon>
        <taxon>Tritonibacter</taxon>
    </lineage>
</organism>
<dbReference type="Pfam" id="PF13578">
    <property type="entry name" value="Methyltransf_24"/>
    <property type="match status" value="1"/>
</dbReference>
<protein>
    <submittedName>
        <fullName evidence="1">Class I SAM-dependent methyltransferase</fullName>
    </submittedName>
</protein>
<dbReference type="InterPro" id="IPR029063">
    <property type="entry name" value="SAM-dependent_MTases_sf"/>
</dbReference>
<dbReference type="AlphaFoldDB" id="A0A844ANS3"/>
<proteinExistence type="predicted"/>
<dbReference type="GO" id="GO:0032259">
    <property type="term" value="P:methylation"/>
    <property type="evidence" value="ECO:0007669"/>
    <property type="project" value="UniProtKB-KW"/>
</dbReference>
<dbReference type="SUPFAM" id="SSF53335">
    <property type="entry name" value="S-adenosyl-L-methionine-dependent methyltransferases"/>
    <property type="match status" value="1"/>
</dbReference>
<dbReference type="RefSeq" id="WP_153549061.1">
    <property type="nucleotide sequence ID" value="NZ_WIXK01000011.1"/>
</dbReference>
<comment type="caution">
    <text evidence="1">The sequence shown here is derived from an EMBL/GenBank/DDBJ whole genome shotgun (WGS) entry which is preliminary data.</text>
</comment>
<dbReference type="GO" id="GO:0008168">
    <property type="term" value="F:methyltransferase activity"/>
    <property type="evidence" value="ECO:0007669"/>
    <property type="project" value="UniProtKB-KW"/>
</dbReference>
<evidence type="ECO:0000313" key="1">
    <source>
        <dbReference type="EMBL" id="MQY44169.1"/>
    </source>
</evidence>
<sequence>MIKAILDERASLLFQARKGGIGAEIGVHEGGFSKRILQYAQPEKLYLIDPWQYQPDLEGSLYGGSGLNQEILDARYAQVQKRFAKQCTSGRVNLLRMDSLAALAHVEDNSLDFVYIDGDHRYPAVRADLNGWFNKVKPGGHIMVDDYRSTGWWGTDVIRACNEFLIERPVELDTKIGSQIAFKKHNHTTP</sequence>
<accession>A0A844ANS3</accession>
<dbReference type="Gene3D" id="3.40.50.150">
    <property type="entry name" value="Vaccinia Virus protein VP39"/>
    <property type="match status" value="1"/>
</dbReference>
<keyword evidence="2" id="KW-1185">Reference proteome</keyword>
<name>A0A844ANS3_9RHOB</name>
<dbReference type="Proteomes" id="UP000436694">
    <property type="component" value="Unassembled WGS sequence"/>
</dbReference>
<gene>
    <name evidence="1" type="ORF">GG681_16100</name>
</gene>
<keyword evidence="1" id="KW-0489">Methyltransferase</keyword>
<dbReference type="EMBL" id="WIXK01000011">
    <property type="protein sequence ID" value="MQY44169.1"/>
    <property type="molecule type" value="Genomic_DNA"/>
</dbReference>
<evidence type="ECO:0000313" key="2">
    <source>
        <dbReference type="Proteomes" id="UP000436694"/>
    </source>
</evidence>
<keyword evidence="1" id="KW-0808">Transferase</keyword>
<reference evidence="1 2" key="1">
    <citation type="submission" date="2019-10" db="EMBL/GenBank/DDBJ databases">
        <title>Epibacterium sp. nov., isolated from seawater.</title>
        <authorList>
            <person name="Zhang X."/>
            <person name="Li N."/>
        </authorList>
    </citation>
    <scope>NUCLEOTIDE SEQUENCE [LARGE SCALE GENOMIC DNA]</scope>
    <source>
        <strain evidence="1 2">SM1969</strain>
    </source>
</reference>